<evidence type="ECO:0000313" key="3">
    <source>
        <dbReference type="Proteomes" id="UP001499852"/>
    </source>
</evidence>
<sequence length="210" mass="24184">MLHAWDHVWLALRLPLPRYLMEVQMKSPRLRGVRLRQYRESDFEACRMLCDLNAPGRFPRGTAEAQIEYLQTVPERNLVAEVDGQVIGCGGYLLNHPNHAILVFGLVHPAYQKMGVGRLLFFARIVQMPLIRTDTIIQIATVKAALPYYRQFGFEPQPTFWEDEEKGKHPLALMAVNAEGIRRVKHYLKLAQVPYPDLSELPPEKPMLLE</sequence>
<dbReference type="Gene3D" id="3.40.630.30">
    <property type="match status" value="1"/>
</dbReference>
<dbReference type="CDD" id="cd04301">
    <property type="entry name" value="NAT_SF"/>
    <property type="match status" value="1"/>
</dbReference>
<dbReference type="SUPFAM" id="SSF55729">
    <property type="entry name" value="Acyl-CoA N-acyltransferases (Nat)"/>
    <property type="match status" value="1"/>
</dbReference>
<dbReference type="InterPro" id="IPR000182">
    <property type="entry name" value="GNAT_dom"/>
</dbReference>
<dbReference type="InterPro" id="IPR016181">
    <property type="entry name" value="Acyl_CoA_acyltransferase"/>
</dbReference>
<reference evidence="3" key="1">
    <citation type="journal article" date="2019" name="Int. J. Syst. Evol. Microbiol.">
        <title>The Global Catalogue of Microorganisms (GCM) 10K type strain sequencing project: providing services to taxonomists for standard genome sequencing and annotation.</title>
        <authorList>
            <consortium name="The Broad Institute Genomics Platform"/>
            <consortium name="The Broad Institute Genome Sequencing Center for Infectious Disease"/>
            <person name="Wu L."/>
            <person name="Ma J."/>
        </authorList>
    </citation>
    <scope>NUCLEOTIDE SEQUENCE [LARGE SCALE GENOMIC DNA]</scope>
    <source>
        <strain evidence="3">JCM 18053</strain>
    </source>
</reference>
<evidence type="ECO:0000259" key="1">
    <source>
        <dbReference type="PROSITE" id="PS51186"/>
    </source>
</evidence>
<dbReference type="PROSITE" id="PS51186">
    <property type="entry name" value="GNAT"/>
    <property type="match status" value="1"/>
</dbReference>
<protein>
    <recommendedName>
        <fullName evidence="1">N-acetyltransferase domain-containing protein</fullName>
    </recommendedName>
</protein>
<keyword evidence="3" id="KW-1185">Reference proteome</keyword>
<evidence type="ECO:0000313" key="2">
    <source>
        <dbReference type="EMBL" id="GAA5137760.1"/>
    </source>
</evidence>
<comment type="caution">
    <text evidence="2">The sequence shown here is derived from an EMBL/GenBank/DDBJ whole genome shotgun (WGS) entry which is preliminary data.</text>
</comment>
<dbReference type="EMBL" id="BAABIA010000003">
    <property type="protein sequence ID" value="GAA5137760.1"/>
    <property type="molecule type" value="Genomic_DNA"/>
</dbReference>
<dbReference type="Pfam" id="PF00583">
    <property type="entry name" value="Acetyltransf_1"/>
    <property type="match status" value="1"/>
</dbReference>
<organism evidence="2 3">
    <name type="scientific">Prosthecobacter algae</name>
    <dbReference type="NCBI Taxonomy" id="1144682"/>
    <lineage>
        <taxon>Bacteria</taxon>
        <taxon>Pseudomonadati</taxon>
        <taxon>Verrucomicrobiota</taxon>
        <taxon>Verrucomicrobiia</taxon>
        <taxon>Verrucomicrobiales</taxon>
        <taxon>Verrucomicrobiaceae</taxon>
        <taxon>Prosthecobacter</taxon>
    </lineage>
</organism>
<name>A0ABP9NZI2_9BACT</name>
<dbReference type="Proteomes" id="UP001499852">
    <property type="component" value="Unassembled WGS sequence"/>
</dbReference>
<feature type="domain" description="N-acetyltransferase" evidence="1">
    <location>
        <begin position="33"/>
        <end position="179"/>
    </location>
</feature>
<gene>
    <name evidence="2" type="ORF">GCM10023213_15130</name>
</gene>
<proteinExistence type="predicted"/>
<accession>A0ABP9NZI2</accession>